<evidence type="ECO:0000313" key="1">
    <source>
        <dbReference type="EMBL" id="TSE34077.1"/>
    </source>
</evidence>
<name>A0A554XE14_9BURK</name>
<dbReference type="STRING" id="307486.GCA_000807215_00154"/>
<dbReference type="EMBL" id="VJOM01000001">
    <property type="protein sequence ID" value="TSE34077.1"/>
    <property type="molecule type" value="Genomic_DNA"/>
</dbReference>
<reference evidence="1 2" key="1">
    <citation type="submission" date="2019-07" db="EMBL/GenBank/DDBJ databases">
        <title>Tepidimonas taiwanensis I1-1 draft genome.</title>
        <authorList>
            <person name="Da Costa M.S."/>
            <person name="Froufe H.J.C."/>
            <person name="Egas C."/>
            <person name="Albuquerque L."/>
        </authorList>
    </citation>
    <scope>NUCLEOTIDE SEQUENCE [LARGE SCALE GENOMIC DNA]</scope>
    <source>
        <strain evidence="1 2">I1-1</strain>
    </source>
</reference>
<organism evidence="1 2">
    <name type="scientific">Tepidimonas taiwanensis</name>
    <dbReference type="NCBI Taxonomy" id="307486"/>
    <lineage>
        <taxon>Bacteria</taxon>
        <taxon>Pseudomonadati</taxon>
        <taxon>Pseudomonadota</taxon>
        <taxon>Betaproteobacteria</taxon>
        <taxon>Burkholderiales</taxon>
        <taxon>Tepidimonas</taxon>
    </lineage>
</organism>
<comment type="caution">
    <text evidence="1">The sequence shown here is derived from an EMBL/GenBank/DDBJ whole genome shotgun (WGS) entry which is preliminary data.</text>
</comment>
<keyword evidence="2" id="KW-1185">Reference proteome</keyword>
<sequence length="299" mass="32992">MSVRSWWAYRALPALAARLGPRAESWLPPPSGDVQAGALAAKAAAAAVKDERDSAAPEADPAPFAMRQARYLLADRVDVYAMTAVGAAGLTRWARIEGDLPKRGAYLALTLHYGAGMWAHAAFGEAHRASRWLYAPVAPPADRWMAWLIQRRLEALQRVMGHAPLPTGGSASQIVRWWQSGGGVMALYDVPVHGHRRCVRLNTRRLGPVFIPLGLFQMAAQNRVPVYFYRCWISAPDGLRRVRIAPPLCTDDIGVLLRHAAAWWDEALDHDAAAWHFWPGLSHFQRAPTGAVIHEPDEI</sequence>
<accession>A0A554XE14</accession>
<evidence type="ECO:0000313" key="2">
    <source>
        <dbReference type="Proteomes" id="UP000317763"/>
    </source>
</evidence>
<gene>
    <name evidence="1" type="ORF">Ttaiw_00137</name>
</gene>
<dbReference type="Proteomes" id="UP000317763">
    <property type="component" value="Unassembled WGS sequence"/>
</dbReference>
<dbReference type="AlphaFoldDB" id="A0A554XE14"/>
<protein>
    <submittedName>
        <fullName evidence="1">Uncharacterized protein</fullName>
    </submittedName>
</protein>
<proteinExistence type="predicted"/>